<dbReference type="AlphaFoldDB" id="A0A4R2GWZ1"/>
<proteinExistence type="inferred from homology"/>
<sequence>MHSAWREAPCPATVLTKILDGPTVAKVVGVYDGLTALVASRYPFDALWLSGLGVSAALGLPDASIASSSDFLAAARTVCRATHLPVVVDADTGFGDVNTVLHVMAEYERARVAAVCIEDKAFPKRNSFTDGQELADPAQFAATLQAASACRGPRSPLLIARVESLVAGAGLDDALDRATLYVRAGADAVLVHSRASEPDEVLAFGRRFRRADRRTPLVAVPTTYPHVRQQLLHESGYRAVIYANHLLRGFVSTADRLLEELAGSDDAGHLERRLEPVSAVLNLMGSDAVTAHDRTHRRRSEENRSWVQSRSKTSEMEPMP</sequence>
<evidence type="ECO:0000313" key="4">
    <source>
        <dbReference type="Proteomes" id="UP000294508"/>
    </source>
</evidence>
<keyword evidence="3" id="KW-0670">Pyruvate</keyword>
<dbReference type="CDD" id="cd00377">
    <property type="entry name" value="ICL_PEPM"/>
    <property type="match status" value="1"/>
</dbReference>
<dbReference type="PANTHER" id="PTHR42905:SF7">
    <property type="entry name" value="PHOSPHOENOLPYRUVATE PHOSPHOMUTASE"/>
    <property type="match status" value="1"/>
</dbReference>
<protein>
    <submittedName>
        <fullName evidence="3">Phosphoenolpyruvate phosphomutase</fullName>
    </submittedName>
</protein>
<dbReference type="GO" id="GO:0003824">
    <property type="term" value="F:catalytic activity"/>
    <property type="evidence" value="ECO:0007669"/>
    <property type="project" value="InterPro"/>
</dbReference>
<accession>A0A4R2GWZ1</accession>
<evidence type="ECO:0000313" key="3">
    <source>
        <dbReference type="EMBL" id="TCO15699.1"/>
    </source>
</evidence>
<gene>
    <name evidence="3" type="ORF">EV652_12172</name>
</gene>
<keyword evidence="4" id="KW-1185">Reference proteome</keyword>
<dbReference type="Proteomes" id="UP000294508">
    <property type="component" value="Unassembled WGS sequence"/>
</dbReference>
<dbReference type="EMBL" id="SLWN01000021">
    <property type="protein sequence ID" value="TCO15699.1"/>
    <property type="molecule type" value="Genomic_DNA"/>
</dbReference>
<comment type="caution">
    <text evidence="3">The sequence shown here is derived from an EMBL/GenBank/DDBJ whole genome shotgun (WGS) entry which is preliminary data.</text>
</comment>
<evidence type="ECO:0000256" key="1">
    <source>
        <dbReference type="ARBA" id="ARBA00038455"/>
    </source>
</evidence>
<comment type="similarity">
    <text evidence="1">Belongs to the isocitrate lyase/PEP mutase superfamily. PEP mutase family.</text>
</comment>
<dbReference type="PANTHER" id="PTHR42905">
    <property type="entry name" value="PHOSPHOENOLPYRUVATE CARBOXYLASE"/>
    <property type="match status" value="1"/>
</dbReference>
<dbReference type="InterPro" id="IPR015813">
    <property type="entry name" value="Pyrv/PenolPyrv_kinase-like_dom"/>
</dbReference>
<dbReference type="InterPro" id="IPR039556">
    <property type="entry name" value="ICL/PEPM"/>
</dbReference>
<feature type="region of interest" description="Disordered" evidence="2">
    <location>
        <begin position="288"/>
        <end position="320"/>
    </location>
</feature>
<dbReference type="Gene3D" id="3.20.20.60">
    <property type="entry name" value="Phosphoenolpyruvate-binding domains"/>
    <property type="match status" value="1"/>
</dbReference>
<name>A0A4R2GWZ1_9ACTN</name>
<dbReference type="InterPro" id="IPR040442">
    <property type="entry name" value="Pyrv_kinase-like_dom_sf"/>
</dbReference>
<reference evidence="3 4" key="1">
    <citation type="journal article" date="2015" name="Stand. Genomic Sci.">
        <title>Genomic Encyclopedia of Bacterial and Archaeal Type Strains, Phase III: the genomes of soil and plant-associated and newly described type strains.</title>
        <authorList>
            <person name="Whitman W.B."/>
            <person name="Woyke T."/>
            <person name="Klenk H.P."/>
            <person name="Zhou Y."/>
            <person name="Lilburn T.G."/>
            <person name="Beck B.J."/>
            <person name="De Vos P."/>
            <person name="Vandamme P."/>
            <person name="Eisen J.A."/>
            <person name="Garrity G."/>
            <person name="Hugenholtz P."/>
            <person name="Kyrpides N.C."/>
        </authorList>
    </citation>
    <scope>NUCLEOTIDE SEQUENCE [LARGE SCALE GENOMIC DNA]</scope>
    <source>
        <strain evidence="3 4">VKM Ac-2572</strain>
    </source>
</reference>
<dbReference type="SUPFAM" id="SSF51621">
    <property type="entry name" value="Phosphoenolpyruvate/pyruvate domain"/>
    <property type="match status" value="1"/>
</dbReference>
<evidence type="ECO:0000256" key="2">
    <source>
        <dbReference type="SAM" id="MobiDB-lite"/>
    </source>
</evidence>
<dbReference type="Pfam" id="PF13714">
    <property type="entry name" value="PEP_mutase"/>
    <property type="match status" value="1"/>
</dbReference>
<organism evidence="3 4">
    <name type="scientific">Kribbella steppae</name>
    <dbReference type="NCBI Taxonomy" id="2512223"/>
    <lineage>
        <taxon>Bacteria</taxon>
        <taxon>Bacillati</taxon>
        <taxon>Actinomycetota</taxon>
        <taxon>Actinomycetes</taxon>
        <taxon>Propionibacteriales</taxon>
        <taxon>Kribbellaceae</taxon>
        <taxon>Kribbella</taxon>
    </lineage>
</organism>